<reference evidence="7 8" key="1">
    <citation type="submission" date="2019-10" db="EMBL/GenBank/DDBJ databases">
        <title>Alkalibaculum tamaniensis sp.nov., a new alkaliphilic acetogen, isolated on methoxylated aromatics from a mud volcano.</title>
        <authorList>
            <person name="Khomyakova M.A."/>
            <person name="Merkel A.Y."/>
            <person name="Bonch-Osmolovskaya E.A."/>
            <person name="Slobodkin A.I."/>
        </authorList>
    </citation>
    <scope>NUCLEOTIDE SEQUENCE [LARGE SCALE GENOMIC DNA]</scope>
    <source>
        <strain evidence="7 8">M08DMB</strain>
    </source>
</reference>
<dbReference type="RefSeq" id="WP_152804707.1">
    <property type="nucleotide sequence ID" value="NZ_WHNX01000016.1"/>
</dbReference>
<sequence>MLKLRSKLIKKNEKGFTLVELIVVIAILGILAAIAVPRVTGSLEKSKLSTHIANIRSIESAMVLYEAEEGKKPANNAALVDYIEMPTSPGTYTVADGVLTASPSKVNTQKAIEDGSEVTWP</sequence>
<evidence type="ECO:0000256" key="5">
    <source>
        <dbReference type="ARBA" id="ARBA00023136"/>
    </source>
</evidence>
<gene>
    <name evidence="7" type="ORF">GC105_11005</name>
</gene>
<evidence type="ECO:0000256" key="4">
    <source>
        <dbReference type="ARBA" id="ARBA00022989"/>
    </source>
</evidence>
<dbReference type="Gene3D" id="3.30.700.10">
    <property type="entry name" value="Glycoprotein, Type 4 Pilin"/>
    <property type="match status" value="1"/>
</dbReference>
<keyword evidence="3 6" id="KW-0812">Transmembrane</keyword>
<comment type="caution">
    <text evidence="7">The sequence shown here is derived from an EMBL/GenBank/DDBJ whole genome shotgun (WGS) entry which is preliminary data.</text>
</comment>
<keyword evidence="8" id="KW-1185">Reference proteome</keyword>
<dbReference type="GO" id="GO:0016020">
    <property type="term" value="C:membrane"/>
    <property type="evidence" value="ECO:0007669"/>
    <property type="project" value="UniProtKB-SubCell"/>
</dbReference>
<dbReference type="EMBL" id="WHNX01000016">
    <property type="protein sequence ID" value="MPW26317.1"/>
    <property type="molecule type" value="Genomic_DNA"/>
</dbReference>
<keyword evidence="2" id="KW-0488">Methylation</keyword>
<protein>
    <submittedName>
        <fullName evidence="7">Prepilin-type N-terminal cleavage/methylation domain-containing protein</fullName>
    </submittedName>
</protein>
<accession>A0A6A7KAV5</accession>
<dbReference type="InterPro" id="IPR012902">
    <property type="entry name" value="N_methyl_site"/>
</dbReference>
<feature type="transmembrane region" description="Helical" evidence="6">
    <location>
        <begin position="21"/>
        <end position="40"/>
    </location>
</feature>
<proteinExistence type="predicted"/>
<dbReference type="NCBIfam" id="TIGR02532">
    <property type="entry name" value="IV_pilin_GFxxxE"/>
    <property type="match status" value="1"/>
</dbReference>
<keyword evidence="4 6" id="KW-1133">Transmembrane helix</keyword>
<dbReference type="PRINTS" id="PR00813">
    <property type="entry name" value="BCTERIALGSPG"/>
</dbReference>
<dbReference type="PANTHER" id="PTHR30093:SF44">
    <property type="entry name" value="TYPE II SECRETION SYSTEM CORE PROTEIN G"/>
    <property type="match status" value="1"/>
</dbReference>
<name>A0A6A7KAV5_9FIRM</name>
<evidence type="ECO:0000313" key="8">
    <source>
        <dbReference type="Proteomes" id="UP000440004"/>
    </source>
</evidence>
<keyword evidence="5 6" id="KW-0472">Membrane</keyword>
<dbReference type="PANTHER" id="PTHR30093">
    <property type="entry name" value="GENERAL SECRETION PATHWAY PROTEIN G"/>
    <property type="match status" value="1"/>
</dbReference>
<dbReference type="GO" id="GO:0015628">
    <property type="term" value="P:protein secretion by the type II secretion system"/>
    <property type="evidence" value="ECO:0007669"/>
    <property type="project" value="InterPro"/>
</dbReference>
<dbReference type="Pfam" id="PF07963">
    <property type="entry name" value="N_methyl"/>
    <property type="match status" value="1"/>
</dbReference>
<dbReference type="GO" id="GO:0015627">
    <property type="term" value="C:type II protein secretion system complex"/>
    <property type="evidence" value="ECO:0007669"/>
    <property type="project" value="InterPro"/>
</dbReference>
<evidence type="ECO:0000256" key="6">
    <source>
        <dbReference type="SAM" id="Phobius"/>
    </source>
</evidence>
<dbReference type="InterPro" id="IPR045584">
    <property type="entry name" value="Pilin-like"/>
</dbReference>
<dbReference type="Proteomes" id="UP000440004">
    <property type="component" value="Unassembled WGS sequence"/>
</dbReference>
<organism evidence="7 8">
    <name type="scientific">Alkalibaculum sporogenes</name>
    <dbReference type="NCBI Taxonomy" id="2655001"/>
    <lineage>
        <taxon>Bacteria</taxon>
        <taxon>Bacillati</taxon>
        <taxon>Bacillota</taxon>
        <taxon>Clostridia</taxon>
        <taxon>Eubacteriales</taxon>
        <taxon>Eubacteriaceae</taxon>
        <taxon>Alkalibaculum</taxon>
    </lineage>
</organism>
<evidence type="ECO:0000256" key="3">
    <source>
        <dbReference type="ARBA" id="ARBA00022692"/>
    </source>
</evidence>
<dbReference type="PROSITE" id="PS00409">
    <property type="entry name" value="PROKAR_NTER_METHYL"/>
    <property type="match status" value="1"/>
</dbReference>
<evidence type="ECO:0000256" key="1">
    <source>
        <dbReference type="ARBA" id="ARBA00004167"/>
    </source>
</evidence>
<dbReference type="InterPro" id="IPR000983">
    <property type="entry name" value="Bac_GSPG_pilin"/>
</dbReference>
<evidence type="ECO:0000313" key="7">
    <source>
        <dbReference type="EMBL" id="MPW26317.1"/>
    </source>
</evidence>
<dbReference type="AlphaFoldDB" id="A0A6A7KAV5"/>
<comment type="subcellular location">
    <subcellularLocation>
        <location evidence="1">Membrane</location>
        <topology evidence="1">Single-pass membrane protein</topology>
    </subcellularLocation>
</comment>
<dbReference type="SUPFAM" id="SSF54523">
    <property type="entry name" value="Pili subunits"/>
    <property type="match status" value="1"/>
</dbReference>
<evidence type="ECO:0000256" key="2">
    <source>
        <dbReference type="ARBA" id="ARBA00022481"/>
    </source>
</evidence>